<dbReference type="Proteomes" id="UP000218231">
    <property type="component" value="Unassembled WGS sequence"/>
</dbReference>
<proteinExistence type="predicted"/>
<evidence type="ECO:0000313" key="2">
    <source>
        <dbReference type="Proteomes" id="UP000218231"/>
    </source>
</evidence>
<accession>A0A2A2JZ90</accession>
<evidence type="ECO:0000313" key="1">
    <source>
        <dbReference type="EMBL" id="PAV66932.1"/>
    </source>
</evidence>
<name>A0A2A2JZ90_9BILA</name>
<keyword evidence="2" id="KW-1185">Reference proteome</keyword>
<organism evidence="1 2">
    <name type="scientific">Diploscapter pachys</name>
    <dbReference type="NCBI Taxonomy" id="2018661"/>
    <lineage>
        <taxon>Eukaryota</taxon>
        <taxon>Metazoa</taxon>
        <taxon>Ecdysozoa</taxon>
        <taxon>Nematoda</taxon>
        <taxon>Chromadorea</taxon>
        <taxon>Rhabditida</taxon>
        <taxon>Rhabditina</taxon>
        <taxon>Rhabditomorpha</taxon>
        <taxon>Rhabditoidea</taxon>
        <taxon>Rhabditidae</taxon>
        <taxon>Diploscapter</taxon>
    </lineage>
</organism>
<gene>
    <name evidence="1" type="ORF">WR25_14996</name>
</gene>
<protein>
    <submittedName>
        <fullName evidence="1">Uncharacterized protein</fullName>
    </submittedName>
</protein>
<dbReference type="AlphaFoldDB" id="A0A2A2JZ90"/>
<sequence length="125" mass="13507">MLTSMCAFVMYQSGIMHVGLLPSVSAITPSLRNSAINASTAPANDPELSTTCTPESEPEIQLCWDAIAQAIGLPVQRKGPRFAHRLETFCAHAMRGFTLCFGRARDDPPGGFNPLGEQSLTDRLE</sequence>
<dbReference type="EMBL" id="LIAE01010018">
    <property type="protein sequence ID" value="PAV66932.1"/>
    <property type="molecule type" value="Genomic_DNA"/>
</dbReference>
<comment type="caution">
    <text evidence="1">The sequence shown here is derived from an EMBL/GenBank/DDBJ whole genome shotgun (WGS) entry which is preliminary data.</text>
</comment>
<reference evidence="1 2" key="1">
    <citation type="journal article" date="2017" name="Curr. Biol.">
        <title>Genome architecture and evolution of a unichromosomal asexual nematode.</title>
        <authorList>
            <person name="Fradin H."/>
            <person name="Zegar C."/>
            <person name="Gutwein M."/>
            <person name="Lucas J."/>
            <person name="Kovtun M."/>
            <person name="Corcoran D."/>
            <person name="Baugh L.R."/>
            <person name="Kiontke K."/>
            <person name="Gunsalus K."/>
            <person name="Fitch D.H."/>
            <person name="Piano F."/>
        </authorList>
    </citation>
    <scope>NUCLEOTIDE SEQUENCE [LARGE SCALE GENOMIC DNA]</scope>
    <source>
        <strain evidence="1">PF1309</strain>
    </source>
</reference>